<dbReference type="FunFam" id="3.40.1180.10:FF:000001">
    <property type="entry name" value="(2E,6E)-farnesyl-diphosphate-specific ditrans,polycis-undecaprenyl-diphosphate synthase"/>
    <property type="match status" value="1"/>
</dbReference>
<dbReference type="RefSeq" id="WP_241714126.1">
    <property type="nucleotide sequence ID" value="NZ_JALBUF010000005.1"/>
</dbReference>
<dbReference type="InterPro" id="IPR001441">
    <property type="entry name" value="UPP_synth-like"/>
</dbReference>
<dbReference type="Gene3D" id="3.40.1180.10">
    <property type="entry name" value="Decaprenyl diphosphate synthase-like"/>
    <property type="match status" value="1"/>
</dbReference>
<name>A0A9X1V957_9BACL</name>
<dbReference type="AlphaFoldDB" id="A0A9X1V957"/>
<dbReference type="GO" id="GO:0016094">
    <property type="term" value="P:polyprenol biosynthetic process"/>
    <property type="evidence" value="ECO:0007669"/>
    <property type="project" value="TreeGrafter"/>
</dbReference>
<reference evidence="3" key="1">
    <citation type="submission" date="2022-03" db="EMBL/GenBank/DDBJ databases">
        <title>Draft Genome Sequence of Firmicute Strain S0AB, a Heterotrophic Iron/Sulfur-Oxidizing Extreme Acidophile.</title>
        <authorList>
            <person name="Vergara E."/>
            <person name="Pakostova E."/>
            <person name="Johnson D.B."/>
            <person name="Holmes D.S."/>
        </authorList>
    </citation>
    <scope>NUCLEOTIDE SEQUENCE</scope>
    <source>
        <strain evidence="3">S0AB</strain>
    </source>
</reference>
<dbReference type="HAMAP" id="MF_01139">
    <property type="entry name" value="ISPT"/>
    <property type="match status" value="1"/>
</dbReference>
<dbReference type="CDD" id="cd00475">
    <property type="entry name" value="Cis_IPPS"/>
    <property type="match status" value="1"/>
</dbReference>
<feature type="binding site" evidence="2">
    <location>
        <begin position="82"/>
        <end position="84"/>
    </location>
    <ligand>
        <name>substrate</name>
    </ligand>
</feature>
<organism evidence="3 4">
    <name type="scientific">Sulfoacidibacillus ferrooxidans</name>
    <dbReference type="NCBI Taxonomy" id="2005001"/>
    <lineage>
        <taxon>Bacteria</taxon>
        <taxon>Bacillati</taxon>
        <taxon>Bacillota</taxon>
        <taxon>Bacilli</taxon>
        <taxon>Bacillales</taxon>
        <taxon>Alicyclobacillaceae</taxon>
        <taxon>Sulfoacidibacillus</taxon>
    </lineage>
</organism>
<accession>A0A9X1V957</accession>
<feature type="binding site" evidence="2">
    <location>
        <begin position="38"/>
        <end position="41"/>
    </location>
    <ligand>
        <name>substrate</name>
    </ligand>
</feature>
<evidence type="ECO:0000256" key="1">
    <source>
        <dbReference type="ARBA" id="ARBA00022679"/>
    </source>
</evidence>
<keyword evidence="2" id="KW-0460">Magnesium</keyword>
<feature type="binding site" evidence="2">
    <location>
        <position position="224"/>
    </location>
    <ligand>
        <name>Mg(2+)</name>
        <dbReference type="ChEBI" id="CHEBI:18420"/>
    </ligand>
</feature>
<dbReference type="PANTHER" id="PTHR10291:SF0">
    <property type="entry name" value="DEHYDRODOLICHYL DIPHOSPHATE SYNTHASE 2"/>
    <property type="match status" value="1"/>
</dbReference>
<dbReference type="Proteomes" id="UP001139263">
    <property type="component" value="Unassembled WGS sequence"/>
</dbReference>
<feature type="binding site" evidence="2">
    <location>
        <position position="54"/>
    </location>
    <ligand>
        <name>substrate</name>
    </ligand>
</feature>
<dbReference type="GO" id="GO:0008834">
    <property type="term" value="F:ditrans,polycis-undecaprenyl-diphosphate synthase [(2E,6E)-farnesyl-diphosphate specific] activity"/>
    <property type="evidence" value="ECO:0007669"/>
    <property type="project" value="TreeGrafter"/>
</dbReference>
<dbReference type="NCBIfam" id="TIGR00055">
    <property type="entry name" value="uppS"/>
    <property type="match status" value="1"/>
</dbReference>
<dbReference type="EMBL" id="JALBUF010000005">
    <property type="protein sequence ID" value="MCI0183618.1"/>
    <property type="molecule type" value="Genomic_DNA"/>
</dbReference>
<dbReference type="GO" id="GO:0000287">
    <property type="term" value="F:magnesium ion binding"/>
    <property type="evidence" value="ECO:0007669"/>
    <property type="project" value="UniProtKB-UniRule"/>
</dbReference>
<feature type="active site" evidence="2">
    <location>
        <position position="37"/>
    </location>
</feature>
<dbReference type="GO" id="GO:0030145">
    <property type="term" value="F:manganese ion binding"/>
    <property type="evidence" value="ECO:0007669"/>
    <property type="project" value="TreeGrafter"/>
</dbReference>
<dbReference type="GO" id="GO:0005829">
    <property type="term" value="C:cytosol"/>
    <property type="evidence" value="ECO:0007669"/>
    <property type="project" value="TreeGrafter"/>
</dbReference>
<comment type="caution">
    <text evidence="3">The sequence shown here is derived from an EMBL/GenBank/DDBJ whole genome shotgun (WGS) entry which is preliminary data.</text>
</comment>
<feature type="binding site" evidence="2">
    <location>
        <begin position="211"/>
        <end position="213"/>
    </location>
    <ligand>
        <name>substrate</name>
    </ligand>
</feature>
<keyword evidence="4" id="KW-1185">Reference proteome</keyword>
<comment type="cofactor">
    <cofactor evidence="2">
        <name>Mg(2+)</name>
        <dbReference type="ChEBI" id="CHEBI:18420"/>
    </cofactor>
    <text evidence="2">Binds 2 magnesium ions per subunit.</text>
</comment>
<comment type="function">
    <text evidence="2">Catalyzes the condensation of isopentenyl diphosphate (IPP) with allylic pyrophosphates generating different type of terpenoids.</text>
</comment>
<dbReference type="PROSITE" id="PS01066">
    <property type="entry name" value="UPP_SYNTHASE"/>
    <property type="match status" value="1"/>
</dbReference>
<dbReference type="InterPro" id="IPR018520">
    <property type="entry name" value="UPP_synth-like_CS"/>
</dbReference>
<keyword evidence="2" id="KW-0479">Metal-binding</keyword>
<keyword evidence="1 2" id="KW-0808">Transferase</keyword>
<proteinExistence type="inferred from homology"/>
<feature type="binding site" evidence="2">
    <location>
        <position position="86"/>
    </location>
    <ligand>
        <name>substrate</name>
    </ligand>
</feature>
<comment type="subunit">
    <text evidence="2">Homodimer.</text>
</comment>
<feature type="binding site" evidence="2">
    <location>
        <position position="42"/>
    </location>
    <ligand>
        <name>substrate</name>
    </ligand>
</feature>
<dbReference type="InterPro" id="IPR036424">
    <property type="entry name" value="UPP_synth-like_sf"/>
</dbReference>
<dbReference type="EC" id="2.5.1.-" evidence="2"/>
<evidence type="ECO:0000313" key="3">
    <source>
        <dbReference type="EMBL" id="MCI0183618.1"/>
    </source>
</evidence>
<dbReference type="PANTHER" id="PTHR10291">
    <property type="entry name" value="DEHYDRODOLICHYL DIPHOSPHATE SYNTHASE FAMILY MEMBER"/>
    <property type="match status" value="1"/>
</dbReference>
<dbReference type="NCBIfam" id="NF011405">
    <property type="entry name" value="PRK14830.1"/>
    <property type="match status" value="1"/>
</dbReference>
<feature type="binding site" evidence="2">
    <location>
        <position position="50"/>
    </location>
    <ligand>
        <name>substrate</name>
    </ligand>
</feature>
<comment type="similarity">
    <text evidence="2">Belongs to the UPP synthase family.</text>
</comment>
<dbReference type="SUPFAM" id="SSF64005">
    <property type="entry name" value="Undecaprenyl diphosphate synthase"/>
    <property type="match status" value="1"/>
</dbReference>
<evidence type="ECO:0000256" key="2">
    <source>
        <dbReference type="HAMAP-Rule" id="MF_01139"/>
    </source>
</evidence>
<protein>
    <recommendedName>
        <fullName evidence="2">Isoprenyl transferase</fullName>
        <ecNumber evidence="2">2.5.1.-</ecNumber>
    </recommendedName>
</protein>
<feature type="active site" description="Proton acceptor" evidence="2">
    <location>
        <position position="85"/>
    </location>
</feature>
<evidence type="ECO:0000313" key="4">
    <source>
        <dbReference type="Proteomes" id="UP001139263"/>
    </source>
</evidence>
<feature type="binding site" evidence="2">
    <location>
        <position position="88"/>
    </location>
    <ligand>
        <name>substrate</name>
    </ligand>
</feature>
<feature type="binding site" evidence="2">
    <location>
        <position position="37"/>
    </location>
    <ligand>
        <name>Mg(2+)</name>
        <dbReference type="ChEBI" id="CHEBI:18420"/>
    </ligand>
</feature>
<dbReference type="Pfam" id="PF01255">
    <property type="entry name" value="Prenyltransf"/>
    <property type="match status" value="1"/>
</dbReference>
<gene>
    <name evidence="3" type="primary">uppS</name>
    <name evidence="3" type="ORF">MM817_01901</name>
</gene>
<sequence>MFPEWKGVFRRRTAQRVENDRPCRAEEIPIHVAVIMDGNGRWARRHALPRAAGHHAGMLAMRDAIRAADDWGIQVLTLYSFSTENWKRPRQEIDYLWRLVDEFFQLDIDELVERNVRIKIIGDPSQLPQVTQNTIARALHRTKDNTGLTVQFALNYGSRWEIVKAVQEIAYQIEKREIAVTDIDEKMLSDYLSTSGLPDPDLLIRTAGDQRISNFLLWQIAYAEFVFVNEMWPDFTRKHFYSAIQAYVARERRFGGLK</sequence>
<feature type="binding site" evidence="2">
    <location>
        <position position="205"/>
    </location>
    <ligand>
        <name>substrate</name>
    </ligand>
</feature>